<gene>
    <name evidence="1" type="ORF">LALA0_S01e08372g</name>
</gene>
<reference evidence="1 2" key="1">
    <citation type="submission" date="2014-12" db="EMBL/GenBank/DDBJ databases">
        <authorList>
            <person name="Neuveglise Cecile"/>
        </authorList>
    </citation>
    <scope>NUCLEOTIDE SEQUENCE [LARGE SCALE GENOMIC DNA]</scope>
    <source>
        <strain evidence="1 2">CBS 12615</strain>
    </source>
</reference>
<dbReference type="Proteomes" id="UP000054304">
    <property type="component" value="Unassembled WGS sequence"/>
</dbReference>
<dbReference type="HOGENOM" id="CLU_090748_0_0_1"/>
<dbReference type="GeneID" id="34683715"/>
<dbReference type="AlphaFoldDB" id="A0A0C7MSQ7"/>
<accession>A0A0C7MSQ7</accession>
<dbReference type="RefSeq" id="XP_022626578.1">
    <property type="nucleotide sequence ID" value="XM_022774485.1"/>
</dbReference>
<organism evidence="1 2">
    <name type="scientific">Lachancea lanzarotensis</name>
    <dbReference type="NCBI Taxonomy" id="1245769"/>
    <lineage>
        <taxon>Eukaryota</taxon>
        <taxon>Fungi</taxon>
        <taxon>Dikarya</taxon>
        <taxon>Ascomycota</taxon>
        <taxon>Saccharomycotina</taxon>
        <taxon>Saccharomycetes</taxon>
        <taxon>Saccharomycetales</taxon>
        <taxon>Saccharomycetaceae</taxon>
        <taxon>Lachancea</taxon>
    </lineage>
</organism>
<protein>
    <submittedName>
        <fullName evidence="1">LALA0S01e08372g1_1</fullName>
    </submittedName>
</protein>
<evidence type="ECO:0000313" key="2">
    <source>
        <dbReference type="Proteomes" id="UP000054304"/>
    </source>
</evidence>
<evidence type="ECO:0000313" key="1">
    <source>
        <dbReference type="EMBL" id="CEP60334.1"/>
    </source>
</evidence>
<dbReference type="EMBL" id="LN736360">
    <property type="protein sequence ID" value="CEP60334.1"/>
    <property type="molecule type" value="Genomic_DNA"/>
</dbReference>
<keyword evidence="2" id="KW-1185">Reference proteome</keyword>
<dbReference type="OrthoDB" id="4038219at2759"/>
<name>A0A0C7MSQ7_9SACH</name>
<sequence>MLQRFIRSKCLIIQLRVAYKSVSVPNEALVQQALTWELQKLGNVLYSRSNAAAWQKSFNRTQPKIDLVISSNNLDALSSILFNLRGFTLPVRGLNSQAPQWDPFLSLKDYEPLQEVFEELKSVWTKNEHRKRSGSRDLEPFTNVGPWSFKSTPVGHIQTSAATSLEAPPALYTNEEPEESDGQPHGSRFFNFRRWQPTHESDVRLENKPEAETFFEYVNGQLAADARHVYLDPVLYSDFDSLPRELQDWLDDSVRPSSPPQEDARDELRRLDFLLHGFKGFDR</sequence>
<proteinExistence type="predicted"/>